<organism evidence="1 2">
    <name type="scientific">Zestomonas carbonaria</name>
    <dbReference type="NCBI Taxonomy" id="2762745"/>
    <lineage>
        <taxon>Bacteria</taxon>
        <taxon>Pseudomonadati</taxon>
        <taxon>Pseudomonadota</taxon>
        <taxon>Gammaproteobacteria</taxon>
        <taxon>Pseudomonadales</taxon>
        <taxon>Pseudomonadaceae</taxon>
        <taxon>Zestomonas</taxon>
    </lineage>
</organism>
<proteinExistence type="predicted"/>
<sequence>MPGFLLHLGATVLCAHGGQATPSAPFARVMLSGQPVTTLAAPYVIAGCSMPPPNAGNGPCVSGQWLVGATRVFAGGQPVLLQSSTSVCAPTGTPMTVTVIQTRVSGV</sequence>
<dbReference type="EMBL" id="CAJFCI010000051">
    <property type="protein sequence ID" value="CAD5108253.1"/>
    <property type="molecule type" value="Genomic_DNA"/>
</dbReference>
<evidence type="ECO:0008006" key="3">
    <source>
        <dbReference type="Google" id="ProtNLM"/>
    </source>
</evidence>
<evidence type="ECO:0000313" key="1">
    <source>
        <dbReference type="EMBL" id="CAD5108253.1"/>
    </source>
</evidence>
<accession>A0A7U7EPA0</accession>
<dbReference type="AlphaFoldDB" id="A0A7U7EPA0"/>
<gene>
    <name evidence="1" type="ORF">PSEWESI4_02538</name>
</gene>
<protein>
    <recommendedName>
        <fullName evidence="3">DUF4280 domain-containing protein</fullName>
    </recommendedName>
</protein>
<dbReference type="Proteomes" id="UP000583387">
    <property type="component" value="Unassembled WGS sequence"/>
</dbReference>
<evidence type="ECO:0000313" key="2">
    <source>
        <dbReference type="Proteomes" id="UP000583387"/>
    </source>
</evidence>
<reference evidence="1 2" key="1">
    <citation type="submission" date="2020-08" db="EMBL/GenBank/DDBJ databases">
        <authorList>
            <person name="Criscuolo A."/>
        </authorList>
    </citation>
    <scope>NUCLEOTIDE SEQUENCE [LARGE SCALE GENOMIC DNA]</scope>
    <source>
        <strain evidence="1">CIP111764</strain>
    </source>
</reference>
<dbReference type="RefSeq" id="WP_187671577.1">
    <property type="nucleotide sequence ID" value="NZ_CAJFCI010000051.1"/>
</dbReference>
<keyword evidence="2" id="KW-1185">Reference proteome</keyword>
<name>A0A7U7EPA0_9GAMM</name>
<comment type="caution">
    <text evidence="1">The sequence shown here is derived from an EMBL/GenBank/DDBJ whole genome shotgun (WGS) entry which is preliminary data.</text>
</comment>